<sequence length="129" mass="13798">STDFFVAFAFRFVFTRMSVFPASSFLSVSSSKLCRSVFLPASSSKTRTSTVSPLGSGDVSTSPICTMTGFLARARMAARASGSQLLLKASTCRSGWTSLKILSIAVAWLPSKSSSTPYRMATEMVPKSK</sequence>
<organism evidence="1">
    <name type="scientific">Amblyomma triste</name>
    <name type="common">Neotropical tick</name>
    <dbReference type="NCBI Taxonomy" id="251400"/>
    <lineage>
        <taxon>Eukaryota</taxon>
        <taxon>Metazoa</taxon>
        <taxon>Ecdysozoa</taxon>
        <taxon>Arthropoda</taxon>
        <taxon>Chelicerata</taxon>
        <taxon>Arachnida</taxon>
        <taxon>Acari</taxon>
        <taxon>Parasitiformes</taxon>
        <taxon>Ixodida</taxon>
        <taxon>Ixodoidea</taxon>
        <taxon>Ixodidae</taxon>
        <taxon>Amblyomminae</taxon>
        <taxon>Amblyomma</taxon>
    </lineage>
</organism>
<name>A0A023G2B9_AMBTT</name>
<reference evidence="1" key="1">
    <citation type="submission" date="2014-03" db="EMBL/GenBank/DDBJ databases">
        <title>The sialotranscriptome of Amblyomma triste, Amblyomma parvum and Amblyomma cajennense ticks, uncovered by 454-based RNA-seq.</title>
        <authorList>
            <person name="Garcia G.R."/>
            <person name="Gardinassi L.G."/>
            <person name="Ribeiro J.M."/>
            <person name="Anatriello E."/>
            <person name="Ferreira B.R."/>
            <person name="Moreira H.N."/>
            <person name="Mafra C."/>
            <person name="Olegario M.M."/>
            <person name="Szabo P.J."/>
            <person name="Miranda-Santos I.K."/>
            <person name="Maruyama S.R."/>
        </authorList>
    </citation>
    <scope>NUCLEOTIDE SEQUENCE</scope>
    <source>
        <strain evidence="1">Mato Grasso do Sul</strain>
        <tissue evidence="1">Salivary glands</tissue>
    </source>
</reference>
<evidence type="ECO:0000313" key="1">
    <source>
        <dbReference type="EMBL" id="JAC27802.1"/>
    </source>
</evidence>
<protein>
    <submittedName>
        <fullName evidence="1">Putative secreted mucin</fullName>
    </submittedName>
</protein>
<accession>A0A023G2B9</accession>
<feature type="non-terminal residue" evidence="1">
    <location>
        <position position="1"/>
    </location>
</feature>
<dbReference type="AlphaFoldDB" id="A0A023G2B9"/>
<dbReference type="EMBL" id="GBBM01007616">
    <property type="protein sequence ID" value="JAC27802.1"/>
    <property type="molecule type" value="mRNA"/>
</dbReference>
<proteinExistence type="evidence at transcript level"/>